<feature type="transmembrane region" description="Helical" evidence="7">
    <location>
        <begin position="321"/>
        <end position="349"/>
    </location>
</feature>
<accession>A0ABT8CZL8</accession>
<feature type="transmembrane region" description="Helical" evidence="7">
    <location>
        <begin position="21"/>
        <end position="46"/>
    </location>
</feature>
<protein>
    <submittedName>
        <fullName evidence="11">ABC transporter permease</fullName>
    </submittedName>
</protein>
<reference evidence="11" key="3">
    <citation type="submission" date="2023-06" db="EMBL/GenBank/DDBJ databases">
        <authorList>
            <person name="Lucena T."/>
            <person name="Sun Q."/>
        </authorList>
    </citation>
    <scope>NUCLEOTIDE SEQUENCE</scope>
    <source>
        <strain evidence="11">CECT 7184</strain>
    </source>
</reference>
<evidence type="ECO:0000313" key="12">
    <source>
        <dbReference type="Proteomes" id="UP001242368"/>
    </source>
</evidence>
<dbReference type="EMBL" id="JAUFQU010000016">
    <property type="protein sequence ID" value="MDN3709103.1"/>
    <property type="molecule type" value="Genomic_DNA"/>
</dbReference>
<dbReference type="Proteomes" id="UP001242368">
    <property type="component" value="Unassembled WGS sequence"/>
</dbReference>
<evidence type="ECO:0000256" key="4">
    <source>
        <dbReference type="ARBA" id="ARBA00022692"/>
    </source>
</evidence>
<evidence type="ECO:0000259" key="9">
    <source>
        <dbReference type="Pfam" id="PF12704"/>
    </source>
</evidence>
<keyword evidence="6 7" id="KW-0472">Membrane</keyword>
<reference evidence="11" key="1">
    <citation type="journal article" date="2014" name="Int. J. Syst. Evol. Microbiol.">
        <title>Complete genome of a new Firmicutes species belonging to the dominant human colonic microbiota ('Ruminococcus bicirculans') reveals two chromosomes and a selective capacity to utilize plant glucans.</title>
        <authorList>
            <consortium name="NISC Comparative Sequencing Program"/>
            <person name="Wegmann U."/>
            <person name="Louis P."/>
            <person name="Goesmann A."/>
            <person name="Henrissat B."/>
            <person name="Duncan S.H."/>
            <person name="Flint H.J."/>
        </authorList>
    </citation>
    <scope>NUCLEOTIDE SEQUENCE</scope>
    <source>
        <strain evidence="11">CECT 7184</strain>
    </source>
</reference>
<keyword evidence="12" id="KW-1185">Reference proteome</keyword>
<evidence type="ECO:0000256" key="2">
    <source>
        <dbReference type="ARBA" id="ARBA00005236"/>
    </source>
</evidence>
<keyword evidence="3" id="KW-1003">Cell membrane</keyword>
<name>A0ABT8CZL8_9FLAO</name>
<sequence length="401" mass="44972">MNTTFYIARRYAFSKSKTKAINIISRIAALGIIVSSMALFVVSSVFSGLEDYSLSFTNAMDPDLIALPEKGKSFLVSKDQFSRLEVIEDIEAHVPVVEERVVFTFNNKQVVAVIKAVDSTYTDVTDINTAISAGNWLMPHTNQAVVGNLLAESLSMGMYSNDNLLEVLAMKPGEGMISTPDEAYNKIPLYTSGIYSLGNIETDAKYIFTDIHVGQSLLNWESNRYSSLEFRLKETAQEQKVIKELQSIFGDQLMYKNRAQINESLFKMLKTESLAIYLIFTLVIIVTLFCLTGSLIMIILEKQPHLKTLSDLGLSIRSIKNIFLFQGLILAIGGAIFGLILGLFITYIQQHYPIIYISDNLPYPVKIRQYNIIVVLSTLFILGFFASLLASSRINKKFLHQ</sequence>
<reference evidence="12" key="2">
    <citation type="journal article" date="2019" name="Int. J. Syst. Evol. Microbiol.">
        <title>The Global Catalogue of Microorganisms (GCM) 10K type strain sequencing project: providing services to taxonomists for standard genome sequencing and annotation.</title>
        <authorList>
            <consortium name="The Broad Institute Genomics Platform"/>
            <consortium name="The Broad Institute Genome Sequencing Center for Infectious Disease"/>
            <person name="Wu L."/>
            <person name="Ma J."/>
        </authorList>
    </citation>
    <scope>NUCLEOTIDE SEQUENCE [LARGE SCALE GENOMIC DNA]</scope>
    <source>
        <strain evidence="12">CECT 7184</strain>
    </source>
</reference>
<evidence type="ECO:0000256" key="1">
    <source>
        <dbReference type="ARBA" id="ARBA00004651"/>
    </source>
</evidence>
<dbReference type="InterPro" id="IPR025857">
    <property type="entry name" value="MacB_PCD"/>
</dbReference>
<dbReference type="PANTHER" id="PTHR30489:SF0">
    <property type="entry name" value="LIPOPROTEIN-RELEASING SYSTEM TRANSMEMBRANE PROTEIN LOLE"/>
    <property type="match status" value="1"/>
</dbReference>
<comment type="caution">
    <text evidence="11">The sequence shown here is derived from an EMBL/GenBank/DDBJ whole genome shotgun (WGS) entry which is preliminary data.</text>
</comment>
<evidence type="ECO:0000256" key="5">
    <source>
        <dbReference type="ARBA" id="ARBA00022989"/>
    </source>
</evidence>
<feature type="domain" description="MacB-like periplasmic core" evidence="9">
    <location>
        <begin position="27"/>
        <end position="246"/>
    </location>
</feature>
<evidence type="ECO:0000313" key="11">
    <source>
        <dbReference type="EMBL" id="MDN3709103.1"/>
    </source>
</evidence>
<evidence type="ECO:0000256" key="6">
    <source>
        <dbReference type="ARBA" id="ARBA00023136"/>
    </source>
</evidence>
<keyword evidence="4 7" id="KW-0812">Transmembrane</keyword>
<dbReference type="Pfam" id="PF12704">
    <property type="entry name" value="MacB_PCD"/>
    <property type="match status" value="1"/>
</dbReference>
<evidence type="ECO:0000259" key="8">
    <source>
        <dbReference type="Pfam" id="PF02687"/>
    </source>
</evidence>
<comment type="subcellular location">
    <subcellularLocation>
        <location evidence="1">Cell membrane</location>
        <topology evidence="1">Multi-pass membrane protein</topology>
    </subcellularLocation>
</comment>
<dbReference type="PANTHER" id="PTHR30489">
    <property type="entry name" value="LIPOPROTEIN-RELEASING SYSTEM TRANSMEMBRANE PROTEIN LOLE"/>
    <property type="match status" value="1"/>
</dbReference>
<feature type="transmembrane region" description="Helical" evidence="7">
    <location>
        <begin position="369"/>
        <end position="390"/>
    </location>
</feature>
<dbReference type="Pfam" id="PF02687">
    <property type="entry name" value="FtsX"/>
    <property type="match status" value="1"/>
</dbReference>
<dbReference type="InterPro" id="IPR051447">
    <property type="entry name" value="Lipoprotein-release_system"/>
</dbReference>
<feature type="domain" description="ABC3 transporter permease C-terminal" evidence="8">
    <location>
        <begin position="278"/>
        <end position="396"/>
    </location>
</feature>
<comment type="similarity">
    <text evidence="2">Belongs to the ABC-4 integral membrane protein family. LolC/E subfamily.</text>
</comment>
<gene>
    <name evidence="10" type="ORF">QW060_13665</name>
    <name evidence="11" type="ORF">QW060_18780</name>
</gene>
<keyword evidence="5 7" id="KW-1133">Transmembrane helix</keyword>
<evidence type="ECO:0000313" key="10">
    <source>
        <dbReference type="EMBL" id="MDN3708153.1"/>
    </source>
</evidence>
<dbReference type="InterPro" id="IPR003838">
    <property type="entry name" value="ABC3_permease_C"/>
</dbReference>
<dbReference type="EMBL" id="JAUFQU010000001">
    <property type="protein sequence ID" value="MDN3708153.1"/>
    <property type="molecule type" value="Genomic_DNA"/>
</dbReference>
<feature type="transmembrane region" description="Helical" evidence="7">
    <location>
        <begin position="274"/>
        <end position="300"/>
    </location>
</feature>
<dbReference type="RefSeq" id="WP_290364035.1">
    <property type="nucleotide sequence ID" value="NZ_JAUFQU010000001.1"/>
</dbReference>
<proteinExistence type="inferred from homology"/>
<evidence type="ECO:0000256" key="3">
    <source>
        <dbReference type="ARBA" id="ARBA00022475"/>
    </source>
</evidence>
<organism evidence="11 12">
    <name type="scientific">Paenimyroides ceti</name>
    <dbReference type="NCBI Taxonomy" id="395087"/>
    <lineage>
        <taxon>Bacteria</taxon>
        <taxon>Pseudomonadati</taxon>
        <taxon>Bacteroidota</taxon>
        <taxon>Flavobacteriia</taxon>
        <taxon>Flavobacteriales</taxon>
        <taxon>Flavobacteriaceae</taxon>
        <taxon>Paenimyroides</taxon>
    </lineage>
</organism>
<evidence type="ECO:0000256" key="7">
    <source>
        <dbReference type="SAM" id="Phobius"/>
    </source>
</evidence>